<dbReference type="AlphaFoldDB" id="A0A1M5D0M5"/>
<keyword evidence="5" id="KW-1185">Reference proteome</keyword>
<dbReference type="SMART" id="SM00448">
    <property type="entry name" value="REC"/>
    <property type="match status" value="1"/>
</dbReference>
<dbReference type="PANTHER" id="PTHR37299:SF1">
    <property type="entry name" value="STAGE 0 SPORULATION PROTEIN A HOMOLOG"/>
    <property type="match status" value="1"/>
</dbReference>
<dbReference type="GO" id="GO:0000156">
    <property type="term" value="F:phosphorelay response regulator activity"/>
    <property type="evidence" value="ECO:0007669"/>
    <property type="project" value="InterPro"/>
</dbReference>
<dbReference type="EMBL" id="FQUX01000005">
    <property type="protein sequence ID" value="SHF60573.1"/>
    <property type="molecule type" value="Genomic_DNA"/>
</dbReference>
<dbReference type="InterPro" id="IPR007492">
    <property type="entry name" value="LytTR_DNA-bd_dom"/>
</dbReference>
<dbReference type="Pfam" id="PF04397">
    <property type="entry name" value="LytTR"/>
    <property type="match status" value="1"/>
</dbReference>
<evidence type="ECO:0000313" key="5">
    <source>
        <dbReference type="Proteomes" id="UP000184406"/>
    </source>
</evidence>
<protein>
    <submittedName>
        <fullName evidence="4">DNA-binding response regulator, LytR/AlgR family</fullName>
    </submittedName>
</protein>
<dbReference type="Pfam" id="PF00072">
    <property type="entry name" value="Response_reg"/>
    <property type="match status" value="1"/>
</dbReference>
<dbReference type="OrthoDB" id="2168082at2"/>
<dbReference type="PROSITE" id="PS50110">
    <property type="entry name" value="RESPONSE_REGULATORY"/>
    <property type="match status" value="1"/>
</dbReference>
<dbReference type="InterPro" id="IPR046947">
    <property type="entry name" value="LytR-like"/>
</dbReference>
<dbReference type="RefSeq" id="WP_072863214.1">
    <property type="nucleotide sequence ID" value="NZ_FQUX01000005.1"/>
</dbReference>
<accession>A0A1M5D0M5</accession>
<dbReference type="SMART" id="SM00850">
    <property type="entry name" value="LytTR"/>
    <property type="match status" value="1"/>
</dbReference>
<keyword evidence="1" id="KW-0597">Phosphoprotein</keyword>
<dbReference type="PANTHER" id="PTHR37299">
    <property type="entry name" value="TRANSCRIPTIONAL REGULATOR-RELATED"/>
    <property type="match status" value="1"/>
</dbReference>
<reference evidence="5" key="1">
    <citation type="submission" date="2016-11" db="EMBL/GenBank/DDBJ databases">
        <authorList>
            <person name="Varghese N."/>
            <person name="Submissions S."/>
        </authorList>
    </citation>
    <scope>NUCLEOTIDE SEQUENCE [LARGE SCALE GENOMIC DNA]</scope>
    <source>
        <strain evidence="5">DSM 17539</strain>
    </source>
</reference>
<feature type="domain" description="Response regulatory" evidence="2">
    <location>
        <begin position="5"/>
        <end position="116"/>
    </location>
</feature>
<dbReference type="Gene3D" id="3.40.50.2300">
    <property type="match status" value="1"/>
</dbReference>
<keyword evidence="4" id="KW-0238">DNA-binding</keyword>
<feature type="domain" description="HTH LytTR-type" evidence="3">
    <location>
        <begin position="128"/>
        <end position="225"/>
    </location>
</feature>
<dbReference type="FunFam" id="3.40.50.2300:FF:000051">
    <property type="entry name" value="Two-component response regulator yehT"/>
    <property type="match status" value="1"/>
</dbReference>
<dbReference type="InterPro" id="IPR011006">
    <property type="entry name" value="CheY-like_superfamily"/>
</dbReference>
<evidence type="ECO:0000313" key="4">
    <source>
        <dbReference type="EMBL" id="SHF60573.1"/>
    </source>
</evidence>
<evidence type="ECO:0000256" key="1">
    <source>
        <dbReference type="PROSITE-ProRule" id="PRU00169"/>
    </source>
</evidence>
<organism evidence="4 5">
    <name type="scientific">Arenibacter palladensis</name>
    <dbReference type="NCBI Taxonomy" id="237373"/>
    <lineage>
        <taxon>Bacteria</taxon>
        <taxon>Pseudomonadati</taxon>
        <taxon>Bacteroidota</taxon>
        <taxon>Flavobacteriia</taxon>
        <taxon>Flavobacteriales</taxon>
        <taxon>Flavobacteriaceae</taxon>
        <taxon>Arenibacter</taxon>
    </lineage>
</organism>
<sequence length="225" mass="25621">MGTIKCLIVDDEELARSLLKTYVAKVNFLELVADFENPLDAIKVLKEQKIDLLLLDIQMPEIKGTEFAKMVPPGTQVIFTTAYSEYALEGFELNAIDYLLKPITFERFLKAVNKIKTDTDQEASEDSIIVKSGYDLHKIKFDSILYIESDSEYVIYHTPQGKIMSNQSLSALEKKLPAQIFMRVHRSYIVNKAKVNALKGRDLLIEKATIPVSASYYELVKKNLF</sequence>
<dbReference type="PROSITE" id="PS50930">
    <property type="entry name" value="HTH_LYTTR"/>
    <property type="match status" value="1"/>
</dbReference>
<feature type="modified residue" description="4-aspartylphosphate" evidence="1">
    <location>
        <position position="56"/>
    </location>
</feature>
<name>A0A1M5D0M5_9FLAO</name>
<dbReference type="InterPro" id="IPR001789">
    <property type="entry name" value="Sig_transdc_resp-reg_receiver"/>
</dbReference>
<evidence type="ECO:0000259" key="3">
    <source>
        <dbReference type="PROSITE" id="PS50930"/>
    </source>
</evidence>
<gene>
    <name evidence="4" type="ORF">SAMN03080594_105279</name>
</gene>
<dbReference type="GO" id="GO:0003677">
    <property type="term" value="F:DNA binding"/>
    <property type="evidence" value="ECO:0007669"/>
    <property type="project" value="UniProtKB-KW"/>
</dbReference>
<dbReference type="Gene3D" id="2.40.50.1020">
    <property type="entry name" value="LytTr DNA-binding domain"/>
    <property type="match status" value="1"/>
</dbReference>
<proteinExistence type="predicted"/>
<dbReference type="Proteomes" id="UP000184406">
    <property type="component" value="Unassembled WGS sequence"/>
</dbReference>
<dbReference type="SUPFAM" id="SSF52172">
    <property type="entry name" value="CheY-like"/>
    <property type="match status" value="1"/>
</dbReference>
<evidence type="ECO:0000259" key="2">
    <source>
        <dbReference type="PROSITE" id="PS50110"/>
    </source>
</evidence>